<keyword evidence="3" id="KW-1185">Reference proteome</keyword>
<proteinExistence type="predicted"/>
<dbReference type="InterPro" id="IPR026913">
    <property type="entry name" value="METTL24"/>
</dbReference>
<dbReference type="AlphaFoldDB" id="A0AAE0FIA0"/>
<accession>A0AAE0FIA0</accession>
<dbReference type="NCBIfam" id="TIGR01444">
    <property type="entry name" value="fkbM_fam"/>
    <property type="match status" value="1"/>
</dbReference>
<dbReference type="InterPro" id="IPR029063">
    <property type="entry name" value="SAM-dependent_MTases_sf"/>
</dbReference>
<feature type="domain" description="Methyltransferase FkbM" evidence="1">
    <location>
        <begin position="66"/>
        <end position="139"/>
    </location>
</feature>
<comment type="caution">
    <text evidence="2">The sequence shown here is derived from an EMBL/GenBank/DDBJ whole genome shotgun (WGS) entry which is preliminary data.</text>
</comment>
<evidence type="ECO:0000259" key="1">
    <source>
        <dbReference type="Pfam" id="PF05050"/>
    </source>
</evidence>
<name>A0AAE0FIA0_9CHLO</name>
<evidence type="ECO:0000313" key="3">
    <source>
        <dbReference type="Proteomes" id="UP001190700"/>
    </source>
</evidence>
<protein>
    <recommendedName>
        <fullName evidence="1">Methyltransferase FkbM domain-containing protein</fullName>
    </recommendedName>
</protein>
<sequence length="195" mass="22552">MEMITKHKCDVHGFDNTPAHMAWYKQSKKGVHKKFVHIEYLISASDEEVPMALPKGHVTSYSNLEAASSGFNSNSYVTLPARSLQSIMAELRHNRVDLIKMDVEGAEYRIISQWVSIFEANKEKAPIICQVLVEFHDRLFKDGRKRKWQFFADMKTLGFQVFDVHFDGSNPDGTYTLKVPSKRFWKYPSNKYIAL</sequence>
<dbReference type="Gene3D" id="3.40.50.150">
    <property type="entry name" value="Vaccinia Virus protein VP39"/>
    <property type="match status" value="1"/>
</dbReference>
<dbReference type="InterPro" id="IPR006342">
    <property type="entry name" value="FkbM_mtfrase"/>
</dbReference>
<dbReference type="Pfam" id="PF05050">
    <property type="entry name" value="Methyltransf_21"/>
    <property type="match status" value="1"/>
</dbReference>
<dbReference type="EMBL" id="LGRX02018056">
    <property type="protein sequence ID" value="KAK3260183.1"/>
    <property type="molecule type" value="Genomic_DNA"/>
</dbReference>
<gene>
    <name evidence="2" type="ORF">CYMTET_30845</name>
</gene>
<dbReference type="SUPFAM" id="SSF53335">
    <property type="entry name" value="S-adenosyl-L-methionine-dependent methyltransferases"/>
    <property type="match status" value="1"/>
</dbReference>
<organism evidence="2 3">
    <name type="scientific">Cymbomonas tetramitiformis</name>
    <dbReference type="NCBI Taxonomy" id="36881"/>
    <lineage>
        <taxon>Eukaryota</taxon>
        <taxon>Viridiplantae</taxon>
        <taxon>Chlorophyta</taxon>
        <taxon>Pyramimonadophyceae</taxon>
        <taxon>Pyramimonadales</taxon>
        <taxon>Pyramimonadaceae</taxon>
        <taxon>Cymbomonas</taxon>
    </lineage>
</organism>
<reference evidence="2 3" key="1">
    <citation type="journal article" date="2015" name="Genome Biol. Evol.">
        <title>Comparative Genomics of a Bacterivorous Green Alga Reveals Evolutionary Causalities and Consequences of Phago-Mixotrophic Mode of Nutrition.</title>
        <authorList>
            <person name="Burns J.A."/>
            <person name="Paasch A."/>
            <person name="Narechania A."/>
            <person name="Kim E."/>
        </authorList>
    </citation>
    <scope>NUCLEOTIDE SEQUENCE [LARGE SCALE GENOMIC DNA]</scope>
    <source>
        <strain evidence="2 3">PLY_AMNH</strain>
    </source>
</reference>
<evidence type="ECO:0000313" key="2">
    <source>
        <dbReference type="EMBL" id="KAK3260183.1"/>
    </source>
</evidence>
<dbReference type="PANTHER" id="PTHR32026">
    <property type="entry name" value="METHYLTRANSFERASE-LIKE PROTEIN 24"/>
    <property type="match status" value="1"/>
</dbReference>
<dbReference type="Proteomes" id="UP001190700">
    <property type="component" value="Unassembled WGS sequence"/>
</dbReference>